<dbReference type="PANTHER" id="PTHR35526:SF3">
    <property type="entry name" value="ANTI-SIGMA-F FACTOR RSBW"/>
    <property type="match status" value="1"/>
</dbReference>
<organism evidence="4 5">
    <name type="scientific">Modestobacter marinus</name>
    <dbReference type="NCBI Taxonomy" id="477641"/>
    <lineage>
        <taxon>Bacteria</taxon>
        <taxon>Bacillati</taxon>
        <taxon>Actinomycetota</taxon>
        <taxon>Actinomycetes</taxon>
        <taxon>Geodermatophilales</taxon>
        <taxon>Geodermatophilaceae</taxon>
        <taxon>Modestobacter</taxon>
    </lineage>
</organism>
<evidence type="ECO:0000313" key="4">
    <source>
        <dbReference type="EMBL" id="GGL48338.1"/>
    </source>
</evidence>
<evidence type="ECO:0000259" key="2">
    <source>
        <dbReference type="Pfam" id="PF13581"/>
    </source>
</evidence>
<evidence type="ECO:0000313" key="5">
    <source>
        <dbReference type="Proteomes" id="UP000648663"/>
    </source>
</evidence>
<dbReference type="PANTHER" id="PTHR35526">
    <property type="entry name" value="ANTI-SIGMA-F FACTOR RSBW-RELATED"/>
    <property type="match status" value="1"/>
</dbReference>
<keyword evidence="1" id="KW-0808">Transferase</keyword>
<name>A0ABQ2FS96_9ACTN</name>
<dbReference type="InterPro" id="IPR047718">
    <property type="entry name" value="RsbA-like_anti_sig"/>
</dbReference>
<dbReference type="InterPro" id="IPR050267">
    <property type="entry name" value="Anti-sigma-factor_SerPK"/>
</dbReference>
<evidence type="ECO:0000259" key="3">
    <source>
        <dbReference type="Pfam" id="PF14417"/>
    </source>
</evidence>
<reference evidence="5" key="1">
    <citation type="journal article" date="2019" name="Int. J. Syst. Evol. Microbiol.">
        <title>The Global Catalogue of Microorganisms (GCM) 10K type strain sequencing project: providing services to taxonomists for standard genome sequencing and annotation.</title>
        <authorList>
            <consortium name="The Broad Institute Genomics Platform"/>
            <consortium name="The Broad Institute Genome Sequencing Center for Infectious Disease"/>
            <person name="Wu L."/>
            <person name="Ma J."/>
        </authorList>
    </citation>
    <scope>NUCLEOTIDE SEQUENCE [LARGE SCALE GENOMIC DNA]</scope>
    <source>
        <strain evidence="5">CGMCC 4.5581</strain>
    </source>
</reference>
<evidence type="ECO:0000256" key="1">
    <source>
        <dbReference type="ARBA" id="ARBA00022527"/>
    </source>
</evidence>
<feature type="domain" description="MEDS" evidence="3">
    <location>
        <begin position="18"/>
        <end position="163"/>
    </location>
</feature>
<evidence type="ECO:0008006" key="6">
    <source>
        <dbReference type="Google" id="ProtNLM"/>
    </source>
</evidence>
<gene>
    <name evidence="4" type="ORF">GCM10011589_01080</name>
</gene>
<proteinExistence type="predicted"/>
<dbReference type="Pfam" id="PF14417">
    <property type="entry name" value="MEDS"/>
    <property type="match status" value="1"/>
</dbReference>
<dbReference type="InterPro" id="IPR003594">
    <property type="entry name" value="HATPase_dom"/>
</dbReference>
<sequence length="324" mass="34102">MRSVERVRDDACPGGRGHTAVVVGSDDGLLDVVVPWLEAGLAAGDVTVLSCAEETAELLRSAVGAPDTELLSDPRVALRGARAPDAVVATRRLLDRAAASPSGSLRVLGAPEFGPDPRTWREGQRYESVVNDLLAGSPLDALCFYDQRQLSAEVVASAGQTHPHLLLDGVRVASAGYLPPAQYLPALPLPREPMEDGPPLFAVDGAEELAPLRHQLAAVLATCVPDREQVGDLHLAVSEIAANAFRHGTPPVSARVWASPDRVVCTISDRGAGFADPLAGFQPAHGDDLSRGGMGLWLARKLWDHVDLVPGPGGLTVRLSSPLH</sequence>
<dbReference type="InterPro" id="IPR036890">
    <property type="entry name" value="HATPase_C_sf"/>
</dbReference>
<protein>
    <recommendedName>
        <fullName evidence="6">Anti-sigma regulatory factor (Ser/Thr protein kinase)</fullName>
    </recommendedName>
</protein>
<dbReference type="Proteomes" id="UP000648663">
    <property type="component" value="Unassembled WGS sequence"/>
</dbReference>
<keyword evidence="5" id="KW-1185">Reference proteome</keyword>
<dbReference type="SUPFAM" id="SSF55874">
    <property type="entry name" value="ATPase domain of HSP90 chaperone/DNA topoisomerase II/histidine kinase"/>
    <property type="match status" value="1"/>
</dbReference>
<dbReference type="InterPro" id="IPR025847">
    <property type="entry name" value="MEDS_domain"/>
</dbReference>
<feature type="domain" description="Histidine kinase/HSP90-like ATPase" evidence="2">
    <location>
        <begin position="207"/>
        <end position="320"/>
    </location>
</feature>
<dbReference type="NCBIfam" id="NF041045">
    <property type="entry name" value="RsbA_anti_sig"/>
    <property type="match status" value="1"/>
</dbReference>
<dbReference type="Pfam" id="PF13581">
    <property type="entry name" value="HATPase_c_2"/>
    <property type="match status" value="1"/>
</dbReference>
<keyword evidence="1" id="KW-0418">Kinase</keyword>
<dbReference type="EMBL" id="BMMI01000001">
    <property type="protein sequence ID" value="GGL48338.1"/>
    <property type="molecule type" value="Genomic_DNA"/>
</dbReference>
<keyword evidence="1" id="KW-0723">Serine/threonine-protein kinase</keyword>
<accession>A0ABQ2FS96</accession>
<comment type="caution">
    <text evidence="4">The sequence shown here is derived from an EMBL/GenBank/DDBJ whole genome shotgun (WGS) entry which is preliminary data.</text>
</comment>
<dbReference type="Gene3D" id="3.30.565.10">
    <property type="entry name" value="Histidine kinase-like ATPase, C-terminal domain"/>
    <property type="match status" value="1"/>
</dbReference>
<dbReference type="CDD" id="cd16936">
    <property type="entry name" value="HATPase_RsbW-like"/>
    <property type="match status" value="1"/>
</dbReference>